<keyword evidence="4 6" id="KW-1005">Bacterial flagellum biogenesis</keyword>
<keyword evidence="8" id="KW-1185">Reference proteome</keyword>
<dbReference type="SUPFAM" id="SSF101116">
    <property type="entry name" value="Flagellar export chaperone FliS"/>
    <property type="match status" value="1"/>
</dbReference>
<comment type="caution">
    <text evidence="7">The sequence shown here is derived from an EMBL/GenBank/DDBJ whole genome shotgun (WGS) entry which is preliminary data.</text>
</comment>
<keyword evidence="7" id="KW-0969">Cilium</keyword>
<evidence type="ECO:0000313" key="7">
    <source>
        <dbReference type="EMBL" id="MBP1992651.1"/>
    </source>
</evidence>
<reference evidence="7 8" key="1">
    <citation type="submission" date="2021-03" db="EMBL/GenBank/DDBJ databases">
        <title>Genomic Encyclopedia of Type Strains, Phase IV (KMG-IV): sequencing the most valuable type-strain genomes for metagenomic binning, comparative biology and taxonomic classification.</title>
        <authorList>
            <person name="Goeker M."/>
        </authorList>
    </citation>
    <scope>NUCLEOTIDE SEQUENCE [LARGE SCALE GENOMIC DNA]</scope>
    <source>
        <strain evidence="7 8">DSM 26048</strain>
    </source>
</reference>
<evidence type="ECO:0000256" key="6">
    <source>
        <dbReference type="PIRNR" id="PIRNR039090"/>
    </source>
</evidence>
<keyword evidence="5" id="KW-0143">Chaperone</keyword>
<dbReference type="CDD" id="cd16098">
    <property type="entry name" value="FliS"/>
    <property type="match status" value="1"/>
</dbReference>
<evidence type="ECO:0000256" key="4">
    <source>
        <dbReference type="ARBA" id="ARBA00022795"/>
    </source>
</evidence>
<organism evidence="7 8">
    <name type="scientific">Paenibacillus eucommiae</name>
    <dbReference type="NCBI Taxonomy" id="1355755"/>
    <lineage>
        <taxon>Bacteria</taxon>
        <taxon>Bacillati</taxon>
        <taxon>Bacillota</taxon>
        <taxon>Bacilli</taxon>
        <taxon>Bacillales</taxon>
        <taxon>Paenibacillaceae</taxon>
        <taxon>Paenibacillus</taxon>
    </lineage>
</organism>
<comment type="subcellular location">
    <subcellularLocation>
        <location evidence="1 6">Cytoplasm</location>
        <location evidence="1 6">Cytosol</location>
    </subcellularLocation>
</comment>
<proteinExistence type="inferred from homology"/>
<keyword evidence="7" id="KW-0966">Cell projection</keyword>
<dbReference type="NCBIfam" id="TIGR00208">
    <property type="entry name" value="fliS"/>
    <property type="match status" value="1"/>
</dbReference>
<dbReference type="PIRSF" id="PIRSF039090">
    <property type="entry name" value="Flis"/>
    <property type="match status" value="1"/>
</dbReference>
<dbReference type="RefSeq" id="WP_209973825.1">
    <property type="nucleotide sequence ID" value="NZ_JAGGLB010000014.1"/>
</dbReference>
<protein>
    <recommendedName>
        <fullName evidence="6">Flagellar secretion chaperone FliS</fullName>
    </recommendedName>
</protein>
<dbReference type="InterPro" id="IPR036584">
    <property type="entry name" value="FliS_sf"/>
</dbReference>
<dbReference type="Proteomes" id="UP001519287">
    <property type="component" value="Unassembled WGS sequence"/>
</dbReference>
<dbReference type="PANTHER" id="PTHR34773">
    <property type="entry name" value="FLAGELLAR SECRETION CHAPERONE FLIS"/>
    <property type="match status" value="1"/>
</dbReference>
<evidence type="ECO:0000256" key="5">
    <source>
        <dbReference type="ARBA" id="ARBA00023186"/>
    </source>
</evidence>
<evidence type="ECO:0000313" key="8">
    <source>
        <dbReference type="Proteomes" id="UP001519287"/>
    </source>
</evidence>
<evidence type="ECO:0000256" key="3">
    <source>
        <dbReference type="ARBA" id="ARBA00022490"/>
    </source>
</evidence>
<comment type="similarity">
    <text evidence="2 6">Belongs to the FliS family.</text>
</comment>
<sequence length="132" mass="15015">MLPTQPNKYLEASIQTATPAQLLIMTYDGAIRFCKQAIESIKNNEFDKSHYYLSKTQDIVKEFIITMDRSVPLSEDLLRLYDYFLTKLIEANVKKATAPVEEVLSYLIDLKETWIQAAKLSGATKVGSKQYG</sequence>
<dbReference type="Gene3D" id="1.20.120.340">
    <property type="entry name" value="Flagellar protein FliS"/>
    <property type="match status" value="1"/>
</dbReference>
<evidence type="ECO:0000256" key="1">
    <source>
        <dbReference type="ARBA" id="ARBA00004514"/>
    </source>
</evidence>
<name>A0ABS4J0K8_9BACL</name>
<accession>A0ABS4J0K8</accession>
<dbReference type="Pfam" id="PF02561">
    <property type="entry name" value="FliS"/>
    <property type="match status" value="1"/>
</dbReference>
<dbReference type="PANTHER" id="PTHR34773:SF1">
    <property type="entry name" value="FLAGELLAR SECRETION CHAPERONE FLIS"/>
    <property type="match status" value="1"/>
</dbReference>
<dbReference type="EMBL" id="JAGGLB010000014">
    <property type="protein sequence ID" value="MBP1992651.1"/>
    <property type="molecule type" value="Genomic_DNA"/>
</dbReference>
<gene>
    <name evidence="7" type="ORF">J2Z66_004260</name>
</gene>
<keyword evidence="7" id="KW-0282">Flagellum</keyword>
<dbReference type="InterPro" id="IPR003713">
    <property type="entry name" value="FliS"/>
</dbReference>
<evidence type="ECO:0000256" key="2">
    <source>
        <dbReference type="ARBA" id="ARBA00008787"/>
    </source>
</evidence>
<keyword evidence="3 6" id="KW-0963">Cytoplasm</keyword>